<gene>
    <name evidence="1" type="ORF">Lste_2592</name>
</gene>
<protein>
    <submittedName>
        <fullName evidence="1">Uncharacterized protein</fullName>
    </submittedName>
</protein>
<sequence>MPYWVQGNAQQIFHAFGQDWAIAEKKDDTKIVYRDFPAVNFLGTVQQAIRHFKIWYTQSQGKYYLQGNMTAGNSAFLFGPNPLKKEGEDPDVSHTNLVRQSFSYVNDAGENCGLLVMYRKDDPTQWVMVLGKNGHAVPQDRSIFCLSSFDLSPFIKVPNSGVAVSVVPSVEPLLQQLGSTLPRSLLQHAVNGDNAINLRVQRIALLMRKLQVNEESVTLRGPIPFAELNLPALFADNLALDRIVQYKIQDEFPLSGNTLKDLLADPPSPLRQELEALQFTDDERINKSLLKIIIVFYEKGLLQQNRQLLTNRELINKFSAYMWDETQIKLIPFLIEQEYSDEEIRLILSNAAYYQALNRLIDLEPALAIEAKECFKDPAKLAELMTIHNFPDEDCKRLCLIFWVKENELGKELSVDAYQHIRAEAEAYPLMASSLVALDQTKTIDIKKLEQHVLDPHLHLQDSIKHHFAKEFEGYAALGARLYQLNTQELLAANTALFLLKKTGGITPQEYQLVLGKDNKGHALRLFLPQLAHIEDETHRKTLIKVLYAGVIGVQTQGHQVQDIKDPLQLVLAQCLRERFICVTLMQNFALMSDLKNKAAMVELAAEESERANRFRQVILQVEAQCNVISERLSSSESYQKMHGEWKGAQESYRKKLYMLAYDGLMNPHTKVRTRLQAAEKDILKIVDPQLEPGIYKDVIDVLIAIANIFISVFSLTGANRLKHHWTGNFWFFNQSASGEEIRAVDRSVLKLIAPEEAEEAEVEEEYENGIWSIMPFVK</sequence>
<proteinExistence type="predicted"/>
<dbReference type="RefSeq" id="WP_058511376.1">
    <property type="nucleotide sequence ID" value="NZ_LNYY01000019.1"/>
</dbReference>
<dbReference type="STRING" id="947033.Lste_2592"/>
<comment type="caution">
    <text evidence="1">The sequence shown here is derived from an EMBL/GenBank/DDBJ whole genome shotgun (WGS) entry which is preliminary data.</text>
</comment>
<dbReference type="EMBL" id="LNYY01000019">
    <property type="protein sequence ID" value="KTD69434.1"/>
    <property type="molecule type" value="Genomic_DNA"/>
</dbReference>
<organism evidence="1 2">
    <name type="scientific">Legionella steelei</name>
    <dbReference type="NCBI Taxonomy" id="947033"/>
    <lineage>
        <taxon>Bacteria</taxon>
        <taxon>Pseudomonadati</taxon>
        <taxon>Pseudomonadota</taxon>
        <taxon>Gammaproteobacteria</taxon>
        <taxon>Legionellales</taxon>
        <taxon>Legionellaceae</taxon>
        <taxon>Legionella</taxon>
    </lineage>
</organism>
<dbReference type="AlphaFoldDB" id="A0A0W0ZK16"/>
<keyword evidence="2" id="KW-1185">Reference proteome</keyword>
<dbReference type="PATRIC" id="fig|947033.5.peg.2748"/>
<dbReference type="Proteomes" id="UP000054926">
    <property type="component" value="Unassembled WGS sequence"/>
</dbReference>
<accession>A0A0W0ZK16</accession>
<evidence type="ECO:0000313" key="1">
    <source>
        <dbReference type="EMBL" id="KTD69434.1"/>
    </source>
</evidence>
<dbReference type="OrthoDB" id="5649212at2"/>
<name>A0A0W0ZK16_9GAMM</name>
<reference evidence="1 2" key="1">
    <citation type="submission" date="2015-11" db="EMBL/GenBank/DDBJ databases">
        <title>Genomic analysis of 38 Legionella species identifies large and diverse effector repertoires.</title>
        <authorList>
            <person name="Burstein D."/>
            <person name="Amaro F."/>
            <person name="Zusman T."/>
            <person name="Lifshitz Z."/>
            <person name="Cohen O."/>
            <person name="Gilbert J.A."/>
            <person name="Pupko T."/>
            <person name="Shuman H.A."/>
            <person name="Segal G."/>
        </authorList>
    </citation>
    <scope>NUCLEOTIDE SEQUENCE [LARGE SCALE GENOMIC DNA]</scope>
    <source>
        <strain evidence="1 2">IMVS3376</strain>
    </source>
</reference>
<evidence type="ECO:0000313" key="2">
    <source>
        <dbReference type="Proteomes" id="UP000054926"/>
    </source>
</evidence>